<name>A0A1M4SEY8_9GAMM</name>
<dbReference type="PANTHER" id="PTHR17985:SF8">
    <property type="entry name" value="TRANSPORT AND GOLGI ORGANIZATION PROTEIN 2 HOMOLOG"/>
    <property type="match status" value="1"/>
</dbReference>
<dbReference type="RefSeq" id="WP_072754748.1">
    <property type="nucleotide sequence ID" value="NZ_FQUK01000002.1"/>
</dbReference>
<dbReference type="PANTHER" id="PTHR17985">
    <property type="entry name" value="SER/THR-RICH PROTEIN T10 IN DGCR REGION"/>
    <property type="match status" value="1"/>
</dbReference>
<evidence type="ECO:0000313" key="2">
    <source>
        <dbReference type="Proteomes" id="UP000242857"/>
    </source>
</evidence>
<dbReference type="Pfam" id="PF05742">
    <property type="entry name" value="TANGO2"/>
    <property type="match status" value="1"/>
</dbReference>
<gene>
    <name evidence="1" type="ORF">SAMN02745204_00172</name>
</gene>
<protein>
    <submittedName>
        <fullName evidence="1">Uncharacterized conserved protein, contains NRDE domain</fullName>
    </submittedName>
</protein>
<keyword evidence="2" id="KW-1185">Reference proteome</keyword>
<dbReference type="OrthoDB" id="4380123at2"/>
<dbReference type="EMBL" id="FQUK01000002">
    <property type="protein sequence ID" value="SHE30728.1"/>
    <property type="molecule type" value="Genomic_DNA"/>
</dbReference>
<dbReference type="AlphaFoldDB" id="A0A1M4SEY8"/>
<evidence type="ECO:0000313" key="1">
    <source>
        <dbReference type="EMBL" id="SHE30728.1"/>
    </source>
</evidence>
<proteinExistence type="predicted"/>
<accession>A0A1M4SEY8</accession>
<dbReference type="InterPro" id="IPR008551">
    <property type="entry name" value="TANGO2"/>
</dbReference>
<organism evidence="1 2">
    <name type="scientific">Thermomonas hydrothermalis</name>
    <dbReference type="NCBI Taxonomy" id="213588"/>
    <lineage>
        <taxon>Bacteria</taxon>
        <taxon>Pseudomonadati</taxon>
        <taxon>Pseudomonadota</taxon>
        <taxon>Gammaproteobacteria</taxon>
        <taxon>Lysobacterales</taxon>
        <taxon>Lysobacteraceae</taxon>
        <taxon>Thermomonas</taxon>
    </lineage>
</organism>
<dbReference type="STRING" id="213588.SAMN02745204_00172"/>
<reference evidence="2" key="1">
    <citation type="submission" date="2016-11" db="EMBL/GenBank/DDBJ databases">
        <authorList>
            <person name="Varghese N."/>
            <person name="Submissions S."/>
        </authorList>
    </citation>
    <scope>NUCLEOTIDE SEQUENCE [LARGE SCALE GENOMIC DNA]</scope>
    <source>
        <strain evidence="2">DSM 14834</strain>
    </source>
</reference>
<sequence>MCLVALALHIHPRWPLVLLGNRDEAHARPTAPLAAWPDTPILAGRDLQAGGTWLGLDRSGRVAVVTNVRQGLPPPHTGPSRGMLPVGFLSSQQRPQDFADALAPHANRYAPFNLLVADRTSCLYLGNHPDFHTRPLLAGIHGFSNGPLDADWPKVRRLRATLTQWARGGDETLAPLWQALADPTPAEDDLLPDTGVGLTLERQLSPAFIRGAHYGTRASTVVLMEQDGRATIIERRFGPEGVFAGETRLETAD</sequence>
<dbReference type="Proteomes" id="UP000242857">
    <property type="component" value="Unassembled WGS sequence"/>
</dbReference>